<organism evidence="1 2">
    <name type="scientific">Aspergillus keveii</name>
    <dbReference type="NCBI Taxonomy" id="714993"/>
    <lineage>
        <taxon>Eukaryota</taxon>
        <taxon>Fungi</taxon>
        <taxon>Dikarya</taxon>
        <taxon>Ascomycota</taxon>
        <taxon>Pezizomycotina</taxon>
        <taxon>Eurotiomycetes</taxon>
        <taxon>Eurotiomycetidae</taxon>
        <taxon>Eurotiales</taxon>
        <taxon>Aspergillaceae</taxon>
        <taxon>Aspergillus</taxon>
        <taxon>Aspergillus subgen. Nidulantes</taxon>
    </lineage>
</organism>
<proteinExistence type="predicted"/>
<name>A0ABR4G7D6_9EURO</name>
<evidence type="ECO:0000313" key="1">
    <source>
        <dbReference type="EMBL" id="KAL2794911.1"/>
    </source>
</evidence>
<dbReference type="Proteomes" id="UP001610563">
    <property type="component" value="Unassembled WGS sequence"/>
</dbReference>
<protein>
    <submittedName>
        <fullName evidence="1">Uncharacterized protein</fullName>
    </submittedName>
</protein>
<sequence>MDAVNLEVLNAIEEEVSIRIVVDVPTNLVNLSDPLSAATDLVTPFITLWSTKHDTRLLAVDLYPRHTYVVVDINNHRYDYDTAHAQLYTVPVYILQLSKGGKWSFFRRSVDDKRVAKEIATLHRCNGWEKTPPFLADHIRGSVYLSPRST</sequence>
<comment type="caution">
    <text evidence="1">The sequence shown here is derived from an EMBL/GenBank/DDBJ whole genome shotgun (WGS) entry which is preliminary data.</text>
</comment>
<reference evidence="1 2" key="1">
    <citation type="submission" date="2024-07" db="EMBL/GenBank/DDBJ databases">
        <title>Section-level genome sequencing and comparative genomics of Aspergillus sections Usti and Cavernicolus.</title>
        <authorList>
            <consortium name="Lawrence Berkeley National Laboratory"/>
            <person name="Nybo J.L."/>
            <person name="Vesth T.C."/>
            <person name="Theobald S."/>
            <person name="Frisvad J.C."/>
            <person name="Larsen T.O."/>
            <person name="Kjaerboelling I."/>
            <person name="Rothschild-Mancinelli K."/>
            <person name="Lyhne E.K."/>
            <person name="Kogle M.E."/>
            <person name="Barry K."/>
            <person name="Clum A."/>
            <person name="Na H."/>
            <person name="Ledsgaard L."/>
            <person name="Lin J."/>
            <person name="Lipzen A."/>
            <person name="Kuo A."/>
            <person name="Riley R."/>
            <person name="Mondo S."/>
            <person name="Labutti K."/>
            <person name="Haridas S."/>
            <person name="Pangalinan J."/>
            <person name="Salamov A.A."/>
            <person name="Simmons B.A."/>
            <person name="Magnuson J.K."/>
            <person name="Chen J."/>
            <person name="Drula E."/>
            <person name="Henrissat B."/>
            <person name="Wiebenga A."/>
            <person name="Lubbers R.J."/>
            <person name="Gomes A.C."/>
            <person name="Makela M.R."/>
            <person name="Stajich J."/>
            <person name="Grigoriev I.V."/>
            <person name="Mortensen U.H."/>
            <person name="De Vries R.P."/>
            <person name="Baker S.E."/>
            <person name="Andersen M.R."/>
        </authorList>
    </citation>
    <scope>NUCLEOTIDE SEQUENCE [LARGE SCALE GENOMIC DNA]</scope>
    <source>
        <strain evidence="1 2">CBS 209.92</strain>
    </source>
</reference>
<dbReference type="EMBL" id="JBFTWV010000040">
    <property type="protein sequence ID" value="KAL2794911.1"/>
    <property type="molecule type" value="Genomic_DNA"/>
</dbReference>
<evidence type="ECO:0000313" key="2">
    <source>
        <dbReference type="Proteomes" id="UP001610563"/>
    </source>
</evidence>
<accession>A0ABR4G7D6</accession>
<gene>
    <name evidence="1" type="ORF">BJX66DRAFT_186958</name>
</gene>
<keyword evidence="2" id="KW-1185">Reference proteome</keyword>